<organism evidence="6 7">
    <name type="scientific">Protea cynaroides</name>
    <dbReference type="NCBI Taxonomy" id="273540"/>
    <lineage>
        <taxon>Eukaryota</taxon>
        <taxon>Viridiplantae</taxon>
        <taxon>Streptophyta</taxon>
        <taxon>Embryophyta</taxon>
        <taxon>Tracheophyta</taxon>
        <taxon>Spermatophyta</taxon>
        <taxon>Magnoliopsida</taxon>
        <taxon>Proteales</taxon>
        <taxon>Proteaceae</taxon>
        <taxon>Protea</taxon>
    </lineage>
</organism>
<evidence type="ECO:0000259" key="5">
    <source>
        <dbReference type="PROSITE" id="PS51294"/>
    </source>
</evidence>
<dbReference type="InterPro" id="IPR017930">
    <property type="entry name" value="Myb_dom"/>
</dbReference>
<name>A0A9Q0KGP0_9MAGN</name>
<dbReference type="PANTHER" id="PTHR47998">
    <property type="entry name" value="TRANSCRIPTION FACTOR MYB51-LIKE ISOFORM X1"/>
    <property type="match status" value="1"/>
</dbReference>
<evidence type="ECO:0000256" key="2">
    <source>
        <dbReference type="ARBA" id="ARBA00023125"/>
    </source>
</evidence>
<keyword evidence="2" id="KW-0238">DNA-binding</keyword>
<evidence type="ECO:0000256" key="1">
    <source>
        <dbReference type="ARBA" id="ARBA00004123"/>
    </source>
</evidence>
<proteinExistence type="predicted"/>
<evidence type="ECO:0000313" key="6">
    <source>
        <dbReference type="EMBL" id="KAJ4969961.1"/>
    </source>
</evidence>
<dbReference type="EMBL" id="JAMYWD010000005">
    <property type="protein sequence ID" value="KAJ4969961.1"/>
    <property type="molecule type" value="Genomic_DNA"/>
</dbReference>
<gene>
    <name evidence="6" type="ORF">NE237_003060</name>
</gene>
<dbReference type="AlphaFoldDB" id="A0A9Q0KGP0"/>
<dbReference type="GO" id="GO:0000976">
    <property type="term" value="F:transcription cis-regulatory region binding"/>
    <property type="evidence" value="ECO:0007669"/>
    <property type="project" value="TreeGrafter"/>
</dbReference>
<dbReference type="SUPFAM" id="SSF46689">
    <property type="entry name" value="Homeodomain-like"/>
    <property type="match status" value="1"/>
</dbReference>
<dbReference type="PROSITE" id="PS51294">
    <property type="entry name" value="HTH_MYB"/>
    <property type="match status" value="1"/>
</dbReference>
<dbReference type="Pfam" id="PF00249">
    <property type="entry name" value="Myb_DNA-binding"/>
    <property type="match status" value="1"/>
</dbReference>
<dbReference type="OrthoDB" id="2143914at2759"/>
<dbReference type="InterPro" id="IPR001005">
    <property type="entry name" value="SANT/Myb"/>
</dbReference>
<dbReference type="PROSITE" id="PS50090">
    <property type="entry name" value="MYB_LIKE"/>
    <property type="match status" value="1"/>
</dbReference>
<evidence type="ECO:0000259" key="4">
    <source>
        <dbReference type="PROSITE" id="PS50090"/>
    </source>
</evidence>
<dbReference type="InterPro" id="IPR009057">
    <property type="entry name" value="Homeodomain-like_sf"/>
</dbReference>
<dbReference type="CDD" id="cd00167">
    <property type="entry name" value="SANT"/>
    <property type="match status" value="1"/>
</dbReference>
<dbReference type="Proteomes" id="UP001141806">
    <property type="component" value="Unassembled WGS sequence"/>
</dbReference>
<evidence type="ECO:0000313" key="7">
    <source>
        <dbReference type="Proteomes" id="UP001141806"/>
    </source>
</evidence>
<comment type="subcellular location">
    <subcellularLocation>
        <location evidence="1">Nucleus</location>
    </subcellularLocation>
</comment>
<dbReference type="GO" id="GO:0005634">
    <property type="term" value="C:nucleus"/>
    <property type="evidence" value="ECO:0007669"/>
    <property type="project" value="UniProtKB-SubCell"/>
</dbReference>
<keyword evidence="7" id="KW-1185">Reference proteome</keyword>
<dbReference type="GO" id="GO:0006355">
    <property type="term" value="P:regulation of DNA-templated transcription"/>
    <property type="evidence" value="ECO:0007669"/>
    <property type="project" value="TreeGrafter"/>
</dbReference>
<evidence type="ECO:0000256" key="3">
    <source>
        <dbReference type="ARBA" id="ARBA00023242"/>
    </source>
</evidence>
<feature type="domain" description="HTH myb-type" evidence="5">
    <location>
        <begin position="24"/>
        <end position="52"/>
    </location>
</feature>
<dbReference type="PANTHER" id="PTHR47998:SF73">
    <property type="entry name" value="OS01G0127450 PROTEIN"/>
    <property type="match status" value="1"/>
</dbReference>
<keyword evidence="3" id="KW-0539">Nucleus</keyword>
<dbReference type="GO" id="GO:0030154">
    <property type="term" value="P:cell differentiation"/>
    <property type="evidence" value="ECO:0007669"/>
    <property type="project" value="TreeGrafter"/>
</dbReference>
<feature type="domain" description="Myb-like" evidence="4">
    <location>
        <begin position="9"/>
        <end position="48"/>
    </location>
</feature>
<accession>A0A9Q0KGP0</accession>
<protein>
    <submittedName>
        <fullName evidence="6">Uncharacterized protein</fullName>
    </submittedName>
</protein>
<dbReference type="Gene3D" id="1.10.10.60">
    <property type="entry name" value="Homeodomain-like"/>
    <property type="match status" value="1"/>
</dbReference>
<sequence>MTTVTSFLLYKLFGEQQRLQPSLRWSLIAGRLPGRTDNEIKNYWNTSLSKKVQGNQSKTKTKIKLPTDESELLLMESRVFRTKASRCNITTLTFLGRTWRPYSRTDYGILH</sequence>
<comment type="caution">
    <text evidence="6">The sequence shown here is derived from an EMBL/GenBank/DDBJ whole genome shotgun (WGS) entry which is preliminary data.</text>
</comment>
<dbReference type="InterPro" id="IPR015495">
    <property type="entry name" value="Myb_TF_plants"/>
</dbReference>
<reference evidence="6" key="1">
    <citation type="journal article" date="2023" name="Plant J.">
        <title>The genome of the king protea, Protea cynaroides.</title>
        <authorList>
            <person name="Chang J."/>
            <person name="Duong T.A."/>
            <person name="Schoeman C."/>
            <person name="Ma X."/>
            <person name="Roodt D."/>
            <person name="Barker N."/>
            <person name="Li Z."/>
            <person name="Van de Peer Y."/>
            <person name="Mizrachi E."/>
        </authorList>
    </citation>
    <scope>NUCLEOTIDE SEQUENCE</scope>
    <source>
        <tissue evidence="6">Young leaves</tissue>
    </source>
</reference>